<dbReference type="PROSITE" id="PS51186">
    <property type="entry name" value="GNAT"/>
    <property type="match status" value="1"/>
</dbReference>
<evidence type="ECO:0000313" key="2">
    <source>
        <dbReference type="EMBL" id="HGU33874.1"/>
    </source>
</evidence>
<dbReference type="EMBL" id="DSUH01000313">
    <property type="protein sequence ID" value="HGU33874.1"/>
    <property type="molecule type" value="Genomic_DNA"/>
</dbReference>
<dbReference type="InterPro" id="IPR000182">
    <property type="entry name" value="GNAT_dom"/>
</dbReference>
<dbReference type="InterPro" id="IPR016181">
    <property type="entry name" value="Acyl_CoA_acyltransferase"/>
</dbReference>
<dbReference type="SUPFAM" id="SSF55729">
    <property type="entry name" value="Acyl-CoA N-acyltransferases (Nat)"/>
    <property type="match status" value="1"/>
</dbReference>
<comment type="caution">
    <text evidence="2">The sequence shown here is derived from an EMBL/GenBank/DDBJ whole genome shotgun (WGS) entry which is preliminary data.</text>
</comment>
<dbReference type="InterPro" id="IPR024699">
    <property type="entry name" value="AcuA"/>
</dbReference>
<evidence type="ECO:0000259" key="1">
    <source>
        <dbReference type="PROSITE" id="PS51186"/>
    </source>
</evidence>
<proteinExistence type="predicted"/>
<dbReference type="GO" id="GO:0019152">
    <property type="term" value="F:acetoin dehydrogenase (NAD+) activity"/>
    <property type="evidence" value="ECO:0007669"/>
    <property type="project" value="InterPro"/>
</dbReference>
<dbReference type="GO" id="GO:0016747">
    <property type="term" value="F:acyltransferase activity, transferring groups other than amino-acyl groups"/>
    <property type="evidence" value="ECO:0007669"/>
    <property type="project" value="InterPro"/>
</dbReference>
<organism evidence="2">
    <name type="scientific">Desulfatirhabdium butyrativorans</name>
    <dbReference type="NCBI Taxonomy" id="340467"/>
    <lineage>
        <taxon>Bacteria</taxon>
        <taxon>Pseudomonadati</taxon>
        <taxon>Thermodesulfobacteriota</taxon>
        <taxon>Desulfobacteria</taxon>
        <taxon>Desulfobacterales</taxon>
        <taxon>Desulfatirhabdiaceae</taxon>
        <taxon>Desulfatirhabdium</taxon>
    </lineage>
</organism>
<protein>
    <submittedName>
        <fullName evidence="2">N-acetyltransferase</fullName>
    </submittedName>
</protein>
<dbReference type="Gene3D" id="3.40.630.30">
    <property type="match status" value="1"/>
</dbReference>
<dbReference type="AlphaFoldDB" id="A0A7C4VZ92"/>
<dbReference type="GO" id="GO:0045150">
    <property type="term" value="P:acetoin catabolic process"/>
    <property type="evidence" value="ECO:0007669"/>
    <property type="project" value="InterPro"/>
</dbReference>
<sequence>MHPNPPFERYPSEQRVVSTDKGGILLESFCSAQRIEACTLDPQFGVYARYKSLYTRKESLVQLAETEGANIVLALIHGNHIIGFGLLVHPEPEERWSRVGPGIMIELKAIEVCRDWRSTGIARHIVEMLLSHPRLEDMIVYLVGYSWTWDLDGTGKSAQEYRQMLFRLFEPFGFREFQTNEPNICLKPENMLMARIGSRVSTDIQNRFKWIRFGVEP</sequence>
<dbReference type="PIRSF" id="PIRSF021278">
    <property type="entry name" value="AcuA"/>
    <property type="match status" value="1"/>
</dbReference>
<feature type="domain" description="N-acetyltransferase" evidence="1">
    <location>
        <begin position="33"/>
        <end position="198"/>
    </location>
</feature>
<reference evidence="2" key="1">
    <citation type="journal article" date="2020" name="mSystems">
        <title>Genome- and Community-Level Interaction Insights into Carbon Utilization and Element Cycling Functions of Hydrothermarchaeota in Hydrothermal Sediment.</title>
        <authorList>
            <person name="Zhou Z."/>
            <person name="Liu Y."/>
            <person name="Xu W."/>
            <person name="Pan J."/>
            <person name="Luo Z.H."/>
            <person name="Li M."/>
        </authorList>
    </citation>
    <scope>NUCLEOTIDE SEQUENCE [LARGE SCALE GENOMIC DNA]</scope>
    <source>
        <strain evidence="2">SpSt-477</strain>
    </source>
</reference>
<gene>
    <name evidence="2" type="ORF">ENS29_13645</name>
</gene>
<name>A0A7C4VZ92_9BACT</name>
<accession>A0A7C4VZ92</accession>
<keyword evidence="2" id="KW-0808">Transferase</keyword>